<proteinExistence type="predicted"/>
<evidence type="ECO:0000256" key="1">
    <source>
        <dbReference type="ARBA" id="ARBA00004328"/>
    </source>
</evidence>
<sequence length="1223" mass="132156">MARLAKSDFANDFAVGLFRTTHNWNIHAKISKRDLVDGQTTYKIKETFVIGDSEQLGWESPSPYCWFNMVPSGYSISVDHYKVEKGNMATDWTPAPEDTDQAISKVSQTADAIRADLTNTKGDVASVKATANSLQGQITDNKNNISAVKQTADSITTRVSNAEGNVSGLQQTASKLQSDLTNAKGDISSLQQTTNGLTSRVGSAEGNISQLQQTADKLTSRMTNAEGSVSSLQQTAKSLQSTVTDHSDRISQLQQDASGLSATVLGGGNLLNNTSDTLRKFTGTDWIWYAESNDEPVAKHQLDGQKVTLSVWIENPSKEAWVQMWTDKGMAQGNKIPAGGKGWSQVTYTMPRGFTHWNIVVGCGNDPGLITLSYSSLQLELGPNRTTWKPSNGDIAQLKVTADGLTTRVSNAEGNVSGLQQTASKLQSDLTNAKGDISSLQQTTNGLTSRVGSAEGNISQLQQTADKLTTRMSNAEGNVSNLEQTAQGLTADMKDAKGNISSLQDTASGLASRMSNAEGDISNVQQTANNLNAYIKRSKGSSTLAALLSMDPNNSTIGQVVNGHIVAGINMSSDGSLKIVGDKLHITAGTTIDQAVIHAANIDSVDASTIRVGTLDASKVKVTNLDADNITTGTLAAEHLHVTKDTVIDNGIIGNAQIADLNADKIKAGTLDASHVQVTNLDANNIVTGTLAAERLHVTKDTVIDNGIIKDAMIANLNAGKITAGTLDASKIDVQNLTADKITSGTLDADKVNIINLNADKITSGTLDAAHVNVINLDANSITTGSLRAALYDVSTFTDYGVGPSSPWDFDLTKSSYGNWFLNGETTADHVYNGPRYPGGQKLTPYMYVTSRGSADGSRVTVTVWKDNDPTQYQRVWNGRSWSDWVMLPNSQNLVSAINLNPDSIKISGKNIELSGDTTVTGQLDLMQKNTNWVNQDSNYHNPWSWNNAHIYFNNYLQLLGENCDVTYEDNSHLNGGRKFYSIGTLTPGYLKFTTYKNKVNSTDEKFDGQIARTYIDSSRIETDDVWAGDLRIVGHHIRAADDKFVIVSNHAGTNFDNNGSVGFQVYGGIGLGKATIYTPDLDLYIQRGNAVTALSQSYNNAGKVDVHCNRVISQRANSVSSRLSVKTDITPVSYDRALAAVMGTEMYDYRYTSDESGQHYVSGIIDDVNPDPQYHMDDMLINKERTARIDANLVGYHHVVLQELLKKIDKLEIKLKSLETIL</sequence>
<dbReference type="GO" id="GO:0098015">
    <property type="term" value="C:virus tail"/>
    <property type="evidence" value="ECO:0007669"/>
    <property type="project" value="UniProtKB-KW"/>
</dbReference>
<dbReference type="GeneID" id="23681230"/>
<gene>
    <name evidence="6" type="ORF">LDL_027</name>
</gene>
<evidence type="ECO:0000256" key="4">
    <source>
        <dbReference type="SAM" id="Coils"/>
    </source>
</evidence>
<protein>
    <submittedName>
        <fullName evidence="6">Adsorption protein</fullName>
    </submittedName>
</protein>
<dbReference type="GO" id="GO:0003697">
    <property type="term" value="F:single-stranded DNA binding"/>
    <property type="evidence" value="ECO:0007669"/>
    <property type="project" value="TreeGrafter"/>
</dbReference>
<dbReference type="RefSeq" id="YP_009126469.1">
    <property type="nucleotide sequence ID" value="NC_026609.1"/>
</dbReference>
<dbReference type="Gene3D" id="1.20.5.340">
    <property type="match status" value="5"/>
</dbReference>
<feature type="coiled-coil region" evidence="4">
    <location>
        <begin position="159"/>
        <end position="256"/>
    </location>
</feature>
<evidence type="ECO:0000259" key="5">
    <source>
        <dbReference type="PROSITE" id="PS51688"/>
    </source>
</evidence>
<dbReference type="PROSITE" id="PS51688">
    <property type="entry name" value="ICA"/>
    <property type="match status" value="1"/>
</dbReference>
<dbReference type="Proteomes" id="UP000030928">
    <property type="component" value="Segment"/>
</dbReference>
<dbReference type="EMBL" id="KM514685">
    <property type="protein sequence ID" value="AIS73885.1"/>
    <property type="molecule type" value="Genomic_DNA"/>
</dbReference>
<dbReference type="PANTHER" id="PTHR45916">
    <property type="entry name" value="STRUCTURAL MAINTENANCE OF CHROMOSOMES PROTEIN 5"/>
    <property type="match status" value="1"/>
</dbReference>
<feature type="domain" description="Peptidase S74" evidence="5">
    <location>
        <begin position="1122"/>
        <end position="1216"/>
    </location>
</feature>
<accession>A0A0A7DN19</accession>
<comment type="subcellular location">
    <subcellularLocation>
        <location evidence="1">Virion</location>
    </subcellularLocation>
</comment>
<evidence type="ECO:0000256" key="3">
    <source>
        <dbReference type="ARBA" id="ARBA00023054"/>
    </source>
</evidence>
<feature type="coiled-coil region" evidence="4">
    <location>
        <begin position="409"/>
        <end position="506"/>
    </location>
</feature>
<organism evidence="6 7">
    <name type="scientific">Lactobacillus phage Ldl1</name>
    <dbReference type="NCBI Taxonomy" id="1552735"/>
    <lineage>
        <taxon>Viruses</taxon>
        <taxon>Duplodnaviria</taxon>
        <taxon>Heunggongvirae</taxon>
        <taxon>Uroviricota</taxon>
        <taxon>Caudoviricetes</taxon>
        <taxon>Tybeckvirinae</taxon>
        <taxon>Lidleunavirus</taxon>
        <taxon>Lidleunavirus Ldl1</taxon>
    </lineage>
</organism>
<evidence type="ECO:0000313" key="6">
    <source>
        <dbReference type="EMBL" id="AIS73885.1"/>
    </source>
</evidence>
<dbReference type="PANTHER" id="PTHR45916:SF1">
    <property type="entry name" value="STRUCTURAL MAINTENANCE OF CHROMOSOMES PROTEIN 5"/>
    <property type="match status" value="1"/>
</dbReference>
<dbReference type="Pfam" id="PF07902">
    <property type="entry name" value="Gp58"/>
    <property type="match status" value="2"/>
</dbReference>
<dbReference type="InterPro" id="IPR030392">
    <property type="entry name" value="S74_ICA"/>
</dbReference>
<keyword evidence="7" id="KW-1185">Reference proteome</keyword>
<evidence type="ECO:0000256" key="2">
    <source>
        <dbReference type="ARBA" id="ARBA00022732"/>
    </source>
</evidence>
<keyword evidence="2" id="KW-0946">Virion</keyword>
<evidence type="ECO:0000313" key="7">
    <source>
        <dbReference type="Proteomes" id="UP000030928"/>
    </source>
</evidence>
<keyword evidence="2" id="KW-1227">Viral tail protein</keyword>
<dbReference type="KEGG" id="vg:23681230"/>
<dbReference type="GO" id="GO:0000724">
    <property type="term" value="P:double-strand break repair via homologous recombination"/>
    <property type="evidence" value="ECO:0007669"/>
    <property type="project" value="TreeGrafter"/>
</dbReference>
<name>A0A0A7DN19_9CAUD</name>
<keyword evidence="3 4" id="KW-0175">Coiled coil</keyword>
<reference evidence="6 7" key="1">
    <citation type="journal article" date="2014" name="Appl. Environ. Microbiol.">
        <title>Genome and proteome analysis of bacteriophage Ldl1 reveals the existence of a novel phage group infecting Lactobacillus delbrueckii subsp. Lactis.</title>
        <authorList>
            <person name="Casey E."/>
            <person name="Mahony J."/>
            <person name="Neve H."/>
            <person name="Noben J.P."/>
            <person name="Bello F.D."/>
            <person name="van Sinderen D."/>
        </authorList>
    </citation>
    <scope>NUCLEOTIDE SEQUENCE [LARGE SCALE GENOMIC DNA]</scope>
    <source>
        <strain evidence="6">Ldl1</strain>
    </source>
</reference>
<dbReference type="InterPro" id="IPR012892">
    <property type="entry name" value="Gp58"/>
</dbReference>
<dbReference type="SUPFAM" id="SSF57997">
    <property type="entry name" value="Tropomyosin"/>
    <property type="match status" value="2"/>
</dbReference>